<name>A0A7T4PMX3_9ACTN</name>
<evidence type="ECO:0000313" key="2">
    <source>
        <dbReference type="EMBL" id="QQC93176.1"/>
    </source>
</evidence>
<sequence length="49" mass="5429">MAGLLARLKAYSRTPQGRRNIATARRAAADPRNRAKARSLLGRLRGGRR</sequence>
<gene>
    <name evidence="2" type="ORF">I8755_36210</name>
</gene>
<protein>
    <submittedName>
        <fullName evidence="2">Uncharacterized protein</fullName>
    </submittedName>
</protein>
<proteinExistence type="predicted"/>
<evidence type="ECO:0000313" key="3">
    <source>
        <dbReference type="Proteomes" id="UP000596130"/>
    </source>
</evidence>
<organism evidence="2 3">
    <name type="scientific">Streptomyces alfalfae</name>
    <dbReference type="NCBI Taxonomy" id="1642299"/>
    <lineage>
        <taxon>Bacteria</taxon>
        <taxon>Bacillati</taxon>
        <taxon>Actinomycetota</taxon>
        <taxon>Actinomycetes</taxon>
        <taxon>Kitasatosporales</taxon>
        <taxon>Streptomycetaceae</taxon>
        <taxon>Streptomyces</taxon>
    </lineage>
</organism>
<dbReference type="AlphaFoldDB" id="A0A7T4PMX3"/>
<dbReference type="RefSeq" id="WP_162933531.1">
    <property type="nucleotide sequence ID" value="NZ_CP015588.1"/>
</dbReference>
<accession>A0A7T4PMX3</accession>
<dbReference type="Proteomes" id="UP000596130">
    <property type="component" value="Chromosome"/>
</dbReference>
<evidence type="ECO:0000256" key="1">
    <source>
        <dbReference type="SAM" id="MobiDB-lite"/>
    </source>
</evidence>
<reference evidence="2 3" key="1">
    <citation type="submission" date="2020-12" db="EMBL/GenBank/DDBJ databases">
        <title>Identification and biosynthesis of polyene macrolides produced by Streptomyces alfalfae Men-myco-93-63.</title>
        <authorList>
            <person name="Liu D."/>
            <person name="Li Y."/>
            <person name="Liu L."/>
            <person name="Han X."/>
            <person name="Shen F."/>
        </authorList>
    </citation>
    <scope>NUCLEOTIDE SEQUENCE [LARGE SCALE GENOMIC DNA]</scope>
    <source>
        <strain evidence="2 3">Men-myco-93-63</strain>
    </source>
</reference>
<dbReference type="EMBL" id="CP065959">
    <property type="protein sequence ID" value="QQC93176.1"/>
    <property type="molecule type" value="Genomic_DNA"/>
</dbReference>
<feature type="region of interest" description="Disordered" evidence="1">
    <location>
        <begin position="9"/>
        <end position="49"/>
    </location>
</feature>